<dbReference type="InterPro" id="IPR008513">
    <property type="entry name" value="tRNA(Met)_cyd_acetate_ligase"/>
</dbReference>
<keyword evidence="2" id="KW-0694">RNA-binding</keyword>
<keyword evidence="2" id="KW-0067">ATP-binding</keyword>
<keyword evidence="1 2" id="KW-0819">tRNA processing</keyword>
<dbReference type="SUPFAM" id="SSF52374">
    <property type="entry name" value="Nucleotidylyl transferase"/>
    <property type="match status" value="1"/>
</dbReference>
<keyword evidence="3" id="KW-0808">Transferase</keyword>
<dbReference type="PANTHER" id="PTHR37825">
    <property type="entry name" value="TRNA(MET) CYTIDINE ACETATE LIGASE"/>
    <property type="match status" value="1"/>
</dbReference>
<keyword evidence="2" id="KW-0436">Ligase</keyword>
<dbReference type="GO" id="GO:0000049">
    <property type="term" value="F:tRNA binding"/>
    <property type="evidence" value="ECO:0007669"/>
    <property type="project" value="UniProtKB-KW"/>
</dbReference>
<dbReference type="PANTHER" id="PTHR37825:SF1">
    <property type="entry name" value="TRNA(MET) CYTIDINE ACETATE LIGASE"/>
    <property type="match status" value="1"/>
</dbReference>
<comment type="catalytic activity">
    <reaction evidence="2">
        <text>cytidine(34) in elongator tRNA(Met) + acetate + ATP = N(4)-acetylcytidine(34) in elongator tRNA(Met) + AMP + diphosphate</text>
        <dbReference type="Rhea" id="RHEA:58144"/>
        <dbReference type="Rhea" id="RHEA-COMP:10693"/>
        <dbReference type="Rhea" id="RHEA-COMP:10694"/>
        <dbReference type="ChEBI" id="CHEBI:30089"/>
        <dbReference type="ChEBI" id="CHEBI:30616"/>
        <dbReference type="ChEBI" id="CHEBI:33019"/>
        <dbReference type="ChEBI" id="CHEBI:74900"/>
        <dbReference type="ChEBI" id="CHEBI:82748"/>
        <dbReference type="ChEBI" id="CHEBI:456215"/>
    </reaction>
</comment>
<keyword evidence="2" id="KW-0820">tRNA-binding</keyword>
<dbReference type="NCBIfam" id="NF010191">
    <property type="entry name" value="PRK13670.1"/>
    <property type="match status" value="1"/>
</dbReference>
<feature type="binding site" evidence="2">
    <location>
        <position position="102"/>
    </location>
    <ligand>
        <name>ATP</name>
        <dbReference type="ChEBI" id="CHEBI:30616"/>
    </ligand>
</feature>
<dbReference type="RefSeq" id="WP_118262706.1">
    <property type="nucleotide sequence ID" value="NZ_QRIA01000002.1"/>
</dbReference>
<evidence type="ECO:0000256" key="1">
    <source>
        <dbReference type="ARBA" id="ARBA00022694"/>
    </source>
</evidence>
<accession>A0A414SPJ1</accession>
<dbReference type="EMBL" id="QRIA01000002">
    <property type="protein sequence ID" value="RHG21981.1"/>
    <property type="molecule type" value="Genomic_DNA"/>
</dbReference>
<keyword evidence="2" id="KW-0547">Nucleotide-binding</keyword>
<dbReference type="HAMAP" id="MF_01539">
    <property type="entry name" value="TmcAL"/>
    <property type="match status" value="1"/>
</dbReference>
<protein>
    <recommendedName>
        <fullName evidence="2">tRNA(Met) cytidine acetate ligase</fullName>
        <ecNumber evidence="2">6.3.4.-</ecNumber>
    </recommendedName>
</protein>
<proteinExistence type="inferred from homology"/>
<dbReference type="Gene3D" id="3.40.50.620">
    <property type="entry name" value="HUPs"/>
    <property type="match status" value="1"/>
</dbReference>
<comment type="function">
    <text evidence="2">Catalyzes the formation of N(4)-acetylcytidine (ac(4)C) at the wobble position of elongator tRNA(Met), using acetate and ATP as substrates. First activates an acetate ion to form acetyladenylate (Ac-AMP) and then transfers the acetyl group to tRNA to form ac(4)C34.</text>
</comment>
<comment type="subcellular location">
    <subcellularLocation>
        <location evidence="2">Cytoplasm</location>
    </subcellularLocation>
</comment>
<dbReference type="Proteomes" id="UP000285697">
    <property type="component" value="Unassembled WGS sequence"/>
</dbReference>
<feature type="binding site" evidence="2">
    <location>
        <begin position="7"/>
        <end position="20"/>
    </location>
    <ligand>
        <name>ATP</name>
        <dbReference type="ChEBI" id="CHEBI:30616"/>
    </ligand>
</feature>
<evidence type="ECO:0000313" key="4">
    <source>
        <dbReference type="Proteomes" id="UP000285697"/>
    </source>
</evidence>
<dbReference type="GO" id="GO:0005524">
    <property type="term" value="F:ATP binding"/>
    <property type="evidence" value="ECO:0007669"/>
    <property type="project" value="UniProtKB-KW"/>
</dbReference>
<reference evidence="3 4" key="1">
    <citation type="submission" date="2018-08" db="EMBL/GenBank/DDBJ databases">
        <title>A genome reference for cultivated species of the human gut microbiota.</title>
        <authorList>
            <person name="Zou Y."/>
            <person name="Xue W."/>
            <person name="Luo G."/>
        </authorList>
    </citation>
    <scope>NUCLEOTIDE SEQUENCE [LARGE SCALE GENOMIC DNA]</scope>
    <source>
        <strain evidence="3 4">AM22-7AC</strain>
    </source>
</reference>
<dbReference type="AlphaFoldDB" id="A0A414SPJ1"/>
<feature type="binding site" evidence="2">
    <location>
        <position position="189"/>
    </location>
    <ligand>
        <name>ATP</name>
        <dbReference type="ChEBI" id="CHEBI:30616"/>
    </ligand>
</feature>
<dbReference type="InterPro" id="IPR014729">
    <property type="entry name" value="Rossmann-like_a/b/a_fold"/>
</dbReference>
<organism evidence="3 4">
    <name type="scientific">Mediterraneibacter gnavus</name>
    <name type="common">Ruminococcus gnavus</name>
    <dbReference type="NCBI Taxonomy" id="33038"/>
    <lineage>
        <taxon>Bacteria</taxon>
        <taxon>Bacillati</taxon>
        <taxon>Bacillota</taxon>
        <taxon>Clostridia</taxon>
        <taxon>Lachnospirales</taxon>
        <taxon>Lachnospiraceae</taxon>
        <taxon>Mediterraneibacter</taxon>
    </lineage>
</organism>
<dbReference type="GO" id="GO:0016879">
    <property type="term" value="F:ligase activity, forming carbon-nitrogen bonds"/>
    <property type="evidence" value="ECO:0007669"/>
    <property type="project" value="UniProtKB-UniRule"/>
</dbReference>
<dbReference type="Pfam" id="PF05636">
    <property type="entry name" value="HIGH_NTase1"/>
    <property type="match status" value="1"/>
</dbReference>
<keyword evidence="2" id="KW-0963">Cytoplasm</keyword>
<name>A0A414SPJ1_MEDGN</name>
<comment type="caution">
    <text evidence="3">The sequence shown here is derived from an EMBL/GenBank/DDBJ whole genome shotgun (WGS) entry which is preliminary data.</text>
</comment>
<sequence length="436" mass="49635">MKIVGLITEYNPFHNGHQYHIQKSLEVTGADAAIVVMSGDYVQRGTPAIMPKHLRAEMALKCGACAVFELPVCYATATAELFALGAVSFLDQLGVVDYLCFGSECNDLDGLTKIADILCDEPDEYTKFLKENLRAGMSFPAARQDALSSYMGISDCSFLLSDPNNILGIEYLKALRRVKSRIQPFTIKRMESDYHDQTLRSTYSSASAIRSLLAYSSSVLQTQQVTGETFENTPFSSILNELEDQVPKSCLALLKDYHKVLYPVYQNDFSLLMKYKLLNKTPQSLIRYMDVSETLANRIQNNLNDFFNYKQFCELLKTRELTQTRINRALLHIMLGLKKNNVREYMENGGHFYAKLLGFRKDRQDLLSIIAKKSALPLLTRLSDTDSISEIGQKMLRHDILASNLYQSVITDKYKTAFRNEYKQPMLKIWKKEITL</sequence>
<dbReference type="GO" id="GO:0005737">
    <property type="term" value="C:cytoplasm"/>
    <property type="evidence" value="ECO:0007669"/>
    <property type="project" value="UniProtKB-SubCell"/>
</dbReference>
<evidence type="ECO:0000256" key="2">
    <source>
        <dbReference type="HAMAP-Rule" id="MF_01539"/>
    </source>
</evidence>
<dbReference type="EC" id="6.3.4.-" evidence="2"/>
<comment type="similarity">
    <text evidence="2">Belongs to the TmcAL family.</text>
</comment>
<evidence type="ECO:0000313" key="3">
    <source>
        <dbReference type="EMBL" id="RHG21981.1"/>
    </source>
</evidence>
<dbReference type="GO" id="GO:0006400">
    <property type="term" value="P:tRNA modification"/>
    <property type="evidence" value="ECO:0007669"/>
    <property type="project" value="UniProtKB-UniRule"/>
</dbReference>
<dbReference type="GO" id="GO:0016740">
    <property type="term" value="F:transferase activity"/>
    <property type="evidence" value="ECO:0007669"/>
    <property type="project" value="UniProtKB-KW"/>
</dbReference>
<comment type="caution">
    <text evidence="2">Lacks conserved residue(s) required for the propagation of feature annotation.</text>
</comment>
<gene>
    <name evidence="2" type="primary">tmcAL</name>
    <name evidence="3" type="ORF">DW270_02995</name>
</gene>
<feature type="binding site" evidence="2">
    <location>
        <position position="164"/>
    </location>
    <ligand>
        <name>ATP</name>
        <dbReference type="ChEBI" id="CHEBI:30616"/>
    </ligand>
</feature>